<evidence type="ECO:0000256" key="8">
    <source>
        <dbReference type="ARBA" id="ARBA00034617"/>
    </source>
</evidence>
<evidence type="ECO:0000313" key="16">
    <source>
        <dbReference type="EMBL" id="XCO76700.1"/>
    </source>
</evidence>
<dbReference type="Pfam" id="PF21196">
    <property type="entry name" value="PcrA_UvrD_tudor"/>
    <property type="match status" value="1"/>
</dbReference>
<keyword evidence="4 12" id="KW-0347">Helicase</keyword>
<evidence type="ECO:0000256" key="1">
    <source>
        <dbReference type="ARBA" id="ARBA00009922"/>
    </source>
</evidence>
<sequence length="725" mass="81159">MDVSHLLDALNPAQREAVSAPPGHYLVLAGAGSGKTRVLTHRIAWLNEVFGVPTHGILAVTFTNKAAGEMRQRVDAQLQRGARGMWIGTFHGLAHRLLRLHWQEAKLPEGFQVLDSDDQLRLVKRVVQALELDETRFPPRQIAWWINAQKDEGRRPRNIQPAGDDWSDVMLRCYEAYQERCERAGLVDFAELLLRAHELLRDNPALLSHYRTRFREILVDEFQDTNAIQYAFVRVLAGETGHVFVVGDDDQAIYGWRGAKVENVQRFLRDFPGAQTIRLEQNYRSSANILDAANAVIAHNPDRLGKKLWTDTGHGEPIDLYAAYNEMDEARFVVERLRQWVRDGGSYGDVAVLYRSNAQSRAYEEALLSEQVPYRVYGGQRFFERAEIKDTLAYLRLIANRDDDAAFERAVNTPTRGIGERTLDEVRKRARADAVSLWEAARRVSGESVLAARARNALAGFAALIDALQADVAEIPLQEKIDHVLQRSGLRDHYANESRGQLDSRTDNLDELVSVASRFTRSDEDDAAAMPELIAFLSYAALEAGEGQAQAGEDGVQLMTLHSAKGLEFPLVFLGGLEEGLFPSGRSTEESGRLEEERRLAYVGITRAREKLVLSYAETRRIHGMDMFGVPSRFLREIPTALLNEVRPKVQVSRPMYNAAPRRDPGHAAIEAPPVRLGAQVRHPSFGTGTVTDYEGSGAHARVQVNFDDAGSKWLVLAYANLQPA</sequence>
<dbReference type="NCBIfam" id="TIGR01075">
    <property type="entry name" value="uvrD"/>
    <property type="match status" value="1"/>
</dbReference>
<dbReference type="InterPro" id="IPR005753">
    <property type="entry name" value="DNA_helicase_ATP-dep_UvrD"/>
</dbReference>
<dbReference type="Gene3D" id="1.10.10.160">
    <property type="match status" value="1"/>
</dbReference>
<comment type="catalytic activity">
    <reaction evidence="8">
        <text>Couples ATP hydrolysis with the unwinding of duplex DNA by translocating in the 3'-5' direction.</text>
        <dbReference type="EC" id="5.6.2.4"/>
    </reaction>
</comment>
<evidence type="ECO:0000313" key="15">
    <source>
        <dbReference type="EMBL" id="MEI2453314.1"/>
    </source>
</evidence>
<dbReference type="InterPro" id="IPR013986">
    <property type="entry name" value="DExx_box_DNA_helicase_dom_sf"/>
</dbReference>
<dbReference type="GO" id="GO:0033202">
    <property type="term" value="C:DNA helicase complex"/>
    <property type="evidence" value="ECO:0007669"/>
    <property type="project" value="TreeGrafter"/>
</dbReference>
<dbReference type="RefSeq" id="WP_064746566.1">
    <property type="nucleotide sequence ID" value="NZ_CP159925.1"/>
</dbReference>
<evidence type="ECO:0000256" key="7">
    <source>
        <dbReference type="ARBA" id="ARBA00023235"/>
    </source>
</evidence>
<feature type="domain" description="UvrD-like helicase C-terminal" evidence="14">
    <location>
        <begin position="287"/>
        <end position="566"/>
    </location>
</feature>
<dbReference type="InterPro" id="IPR014017">
    <property type="entry name" value="DNA_helicase_UvrD-like_C"/>
</dbReference>
<comment type="catalytic activity">
    <reaction evidence="11">
        <text>ATP + H2O = ADP + phosphate + H(+)</text>
        <dbReference type="Rhea" id="RHEA:13065"/>
        <dbReference type="ChEBI" id="CHEBI:15377"/>
        <dbReference type="ChEBI" id="CHEBI:15378"/>
        <dbReference type="ChEBI" id="CHEBI:30616"/>
        <dbReference type="ChEBI" id="CHEBI:43474"/>
        <dbReference type="ChEBI" id="CHEBI:456216"/>
        <dbReference type="EC" id="5.6.2.4"/>
    </reaction>
</comment>
<dbReference type="GO" id="GO:0016787">
    <property type="term" value="F:hydrolase activity"/>
    <property type="evidence" value="ECO:0007669"/>
    <property type="project" value="UniProtKB-UniRule"/>
</dbReference>
<dbReference type="EC" id="5.6.2.4" evidence="9"/>
<keyword evidence="17" id="KW-1185">Reference proteome</keyword>
<dbReference type="InterPro" id="IPR027417">
    <property type="entry name" value="P-loop_NTPase"/>
</dbReference>
<dbReference type="GO" id="GO:0043138">
    <property type="term" value="F:3'-5' DNA helicase activity"/>
    <property type="evidence" value="ECO:0007669"/>
    <property type="project" value="UniProtKB-EC"/>
</dbReference>
<name>A0AAU8MZP2_9GAMM</name>
<gene>
    <name evidence="16" type="primary">uvrD</name>
    <name evidence="16" type="synonym">mutU</name>
    <name evidence="16" type="synonym">recL</name>
    <name evidence="16" type="ORF">ABU614_07940</name>
    <name evidence="15" type="ORF">V2J18_01340</name>
</gene>
<feature type="binding site" evidence="12">
    <location>
        <begin position="29"/>
        <end position="36"/>
    </location>
    <ligand>
        <name>ATP</name>
        <dbReference type="ChEBI" id="CHEBI:30616"/>
    </ligand>
</feature>
<evidence type="ECO:0000256" key="6">
    <source>
        <dbReference type="ARBA" id="ARBA00023125"/>
    </source>
</evidence>
<dbReference type="AlphaFoldDB" id="A0AAU8MZP2"/>
<evidence type="ECO:0000259" key="13">
    <source>
        <dbReference type="PROSITE" id="PS51198"/>
    </source>
</evidence>
<dbReference type="GO" id="GO:0006260">
    <property type="term" value="P:DNA replication"/>
    <property type="evidence" value="ECO:0007669"/>
    <property type="project" value="InterPro"/>
</dbReference>
<dbReference type="EMBL" id="JBANDL010000002">
    <property type="protein sequence ID" value="MEI2453314.1"/>
    <property type="molecule type" value="Genomic_DNA"/>
</dbReference>
<evidence type="ECO:0000256" key="2">
    <source>
        <dbReference type="ARBA" id="ARBA00022741"/>
    </source>
</evidence>
<dbReference type="Proteomes" id="UP001387215">
    <property type="component" value="Unassembled WGS sequence"/>
</dbReference>
<dbReference type="InterPro" id="IPR000212">
    <property type="entry name" value="DNA_helicase_UvrD/REP"/>
</dbReference>
<keyword evidence="7" id="KW-0413">Isomerase</keyword>
<evidence type="ECO:0000256" key="5">
    <source>
        <dbReference type="ARBA" id="ARBA00022840"/>
    </source>
</evidence>
<dbReference type="Pfam" id="PF13361">
    <property type="entry name" value="UvrD_C"/>
    <property type="match status" value="1"/>
</dbReference>
<evidence type="ECO:0000313" key="17">
    <source>
        <dbReference type="Proteomes" id="UP001387215"/>
    </source>
</evidence>
<dbReference type="PROSITE" id="PS51217">
    <property type="entry name" value="UVRD_HELICASE_CTER"/>
    <property type="match status" value="1"/>
</dbReference>
<dbReference type="GO" id="GO:0005829">
    <property type="term" value="C:cytosol"/>
    <property type="evidence" value="ECO:0007669"/>
    <property type="project" value="TreeGrafter"/>
</dbReference>
<dbReference type="GO" id="GO:0009314">
    <property type="term" value="P:response to radiation"/>
    <property type="evidence" value="ECO:0007669"/>
    <property type="project" value="UniProtKB-ARBA"/>
</dbReference>
<dbReference type="Pfam" id="PF00580">
    <property type="entry name" value="UvrD-helicase"/>
    <property type="match status" value="1"/>
</dbReference>
<dbReference type="GO" id="GO:0005524">
    <property type="term" value="F:ATP binding"/>
    <property type="evidence" value="ECO:0007669"/>
    <property type="project" value="UniProtKB-UniRule"/>
</dbReference>
<dbReference type="CDD" id="cd18807">
    <property type="entry name" value="SF1_C_UvrD"/>
    <property type="match status" value="1"/>
</dbReference>
<dbReference type="EMBL" id="CP159925">
    <property type="protein sequence ID" value="XCO76700.1"/>
    <property type="molecule type" value="Genomic_DNA"/>
</dbReference>
<proteinExistence type="inferred from homology"/>
<dbReference type="Gene3D" id="1.10.486.10">
    <property type="entry name" value="PCRA, domain 4"/>
    <property type="match status" value="1"/>
</dbReference>
<dbReference type="CDD" id="cd17932">
    <property type="entry name" value="DEXQc_UvrD"/>
    <property type="match status" value="1"/>
</dbReference>
<keyword evidence="5 12" id="KW-0067">ATP-binding</keyword>
<keyword evidence="3 12" id="KW-0378">Hydrolase</keyword>
<evidence type="ECO:0000259" key="14">
    <source>
        <dbReference type="PROSITE" id="PS51217"/>
    </source>
</evidence>
<dbReference type="Gene3D" id="3.40.50.300">
    <property type="entry name" value="P-loop containing nucleotide triphosphate hydrolases"/>
    <property type="match status" value="2"/>
</dbReference>
<reference evidence="16" key="2">
    <citation type="submission" date="2024-06" db="EMBL/GenBank/DDBJ databases">
        <authorList>
            <person name="Li S."/>
        </authorList>
    </citation>
    <scope>NUCLEOTIDE SEQUENCE</scope>
    <source>
        <strain evidence="16">SR10</strain>
    </source>
</reference>
<dbReference type="GO" id="GO:0000725">
    <property type="term" value="P:recombinational repair"/>
    <property type="evidence" value="ECO:0007669"/>
    <property type="project" value="TreeGrafter"/>
</dbReference>
<evidence type="ECO:0000256" key="9">
    <source>
        <dbReference type="ARBA" id="ARBA00034808"/>
    </source>
</evidence>
<accession>A0AAU8MZP2</accession>
<dbReference type="PANTHER" id="PTHR11070">
    <property type="entry name" value="UVRD / RECB / PCRA DNA HELICASE FAMILY MEMBER"/>
    <property type="match status" value="1"/>
</dbReference>
<evidence type="ECO:0000256" key="11">
    <source>
        <dbReference type="ARBA" id="ARBA00048988"/>
    </source>
</evidence>
<dbReference type="GO" id="GO:0003677">
    <property type="term" value="F:DNA binding"/>
    <property type="evidence" value="ECO:0007669"/>
    <property type="project" value="UniProtKB-KW"/>
</dbReference>
<reference evidence="15 17" key="1">
    <citation type="submission" date="2024-02" db="EMBL/GenBank/DDBJ databases">
        <title>Lysobacter Genome Sequencing and Mining.</title>
        <authorList>
            <person name="Bierman J."/>
            <person name="Walker M.C."/>
        </authorList>
    </citation>
    <scope>NUCLEOTIDE SEQUENCE [LARGE SCALE GENOMIC DNA]</scope>
    <source>
        <strain evidence="15 17">PB6250</strain>
    </source>
</reference>
<comment type="similarity">
    <text evidence="1">Belongs to the helicase family. UvrD subfamily.</text>
</comment>
<protein>
    <recommendedName>
        <fullName evidence="9">DNA 3'-5' helicase</fullName>
        <ecNumber evidence="9">5.6.2.4</ecNumber>
    </recommendedName>
    <alternativeName>
        <fullName evidence="10">DNA 3'-5' helicase II</fullName>
    </alternativeName>
</protein>
<dbReference type="SUPFAM" id="SSF52540">
    <property type="entry name" value="P-loop containing nucleoside triphosphate hydrolases"/>
    <property type="match status" value="1"/>
</dbReference>
<dbReference type="InterPro" id="IPR014016">
    <property type="entry name" value="UvrD-like_ATP-bd"/>
</dbReference>
<evidence type="ECO:0000256" key="4">
    <source>
        <dbReference type="ARBA" id="ARBA00022806"/>
    </source>
</evidence>
<dbReference type="FunFam" id="1.10.10.160:FF:000001">
    <property type="entry name" value="ATP-dependent DNA helicase"/>
    <property type="match status" value="1"/>
</dbReference>
<keyword evidence="2 12" id="KW-0547">Nucleotide-binding</keyword>
<evidence type="ECO:0000256" key="10">
    <source>
        <dbReference type="ARBA" id="ARBA00034923"/>
    </source>
</evidence>
<dbReference type="FunFam" id="1.10.486.10:FF:000003">
    <property type="entry name" value="ATP-dependent DNA helicase"/>
    <property type="match status" value="1"/>
</dbReference>
<keyword evidence="6" id="KW-0238">DNA-binding</keyword>
<dbReference type="PROSITE" id="PS51198">
    <property type="entry name" value="UVRD_HELICASE_ATP_BIND"/>
    <property type="match status" value="1"/>
</dbReference>
<organism evidence="16">
    <name type="scientific">Lysobacter firmicutimachus</name>
    <dbReference type="NCBI Taxonomy" id="1792846"/>
    <lineage>
        <taxon>Bacteria</taxon>
        <taxon>Pseudomonadati</taxon>
        <taxon>Pseudomonadota</taxon>
        <taxon>Gammaproteobacteria</taxon>
        <taxon>Lysobacterales</taxon>
        <taxon>Lysobacteraceae</taxon>
        <taxon>Lysobacter</taxon>
    </lineage>
</organism>
<dbReference type="PANTHER" id="PTHR11070:SF2">
    <property type="entry name" value="ATP-DEPENDENT DNA HELICASE SRS2"/>
    <property type="match status" value="1"/>
</dbReference>
<feature type="domain" description="UvrD-like helicase ATP-binding" evidence="13">
    <location>
        <begin position="8"/>
        <end position="286"/>
    </location>
</feature>
<dbReference type="NCBIfam" id="NF008743">
    <property type="entry name" value="PRK11773.1"/>
    <property type="match status" value="1"/>
</dbReference>
<evidence type="ECO:0000256" key="3">
    <source>
        <dbReference type="ARBA" id="ARBA00022801"/>
    </source>
</evidence>
<evidence type="ECO:0000256" key="12">
    <source>
        <dbReference type="PROSITE-ProRule" id="PRU00560"/>
    </source>
</evidence>